<dbReference type="AlphaFoldDB" id="A0A9P7B837"/>
<dbReference type="EMBL" id="PUHQ01000010">
    <property type="protein sequence ID" value="KAG0665206.1"/>
    <property type="molecule type" value="Genomic_DNA"/>
</dbReference>
<evidence type="ECO:0008006" key="3">
    <source>
        <dbReference type="Google" id="ProtNLM"/>
    </source>
</evidence>
<protein>
    <recommendedName>
        <fullName evidence="3">Phytanoyl-CoA dioxygenase</fullName>
    </recommendedName>
</protein>
<reference evidence="1 2" key="1">
    <citation type="submission" date="2020-11" db="EMBL/GenBank/DDBJ databases">
        <title>Kefir isolates.</title>
        <authorList>
            <person name="Marcisauskas S."/>
            <person name="Kim Y."/>
            <person name="Blasche S."/>
        </authorList>
    </citation>
    <scope>NUCLEOTIDE SEQUENCE [LARGE SCALE GENOMIC DNA]</scope>
    <source>
        <strain evidence="1 2">KR</strain>
    </source>
</reference>
<dbReference type="Gene3D" id="2.60.120.620">
    <property type="entry name" value="q2cbj1_9rhob like domain"/>
    <property type="match status" value="1"/>
</dbReference>
<evidence type="ECO:0000313" key="1">
    <source>
        <dbReference type="EMBL" id="KAG0665206.1"/>
    </source>
</evidence>
<dbReference type="Proteomes" id="UP000777482">
    <property type="component" value="Unassembled WGS sequence"/>
</dbReference>
<organism evidence="1 2">
    <name type="scientific">Rhodotorula mucilaginosa</name>
    <name type="common">Yeast</name>
    <name type="synonym">Rhodotorula rubra</name>
    <dbReference type="NCBI Taxonomy" id="5537"/>
    <lineage>
        <taxon>Eukaryota</taxon>
        <taxon>Fungi</taxon>
        <taxon>Dikarya</taxon>
        <taxon>Basidiomycota</taxon>
        <taxon>Pucciniomycotina</taxon>
        <taxon>Microbotryomycetes</taxon>
        <taxon>Sporidiobolales</taxon>
        <taxon>Sporidiobolaceae</taxon>
        <taxon>Rhodotorula</taxon>
    </lineage>
</organism>
<dbReference type="OrthoDB" id="445007at2759"/>
<evidence type="ECO:0000313" key="2">
    <source>
        <dbReference type="Proteomes" id="UP000777482"/>
    </source>
</evidence>
<accession>A0A9P7B837</accession>
<dbReference type="Pfam" id="PF05721">
    <property type="entry name" value="PhyH"/>
    <property type="match status" value="1"/>
</dbReference>
<dbReference type="SUPFAM" id="SSF51197">
    <property type="entry name" value="Clavaminate synthase-like"/>
    <property type="match status" value="1"/>
</dbReference>
<proteinExistence type="predicted"/>
<keyword evidence="2" id="KW-1185">Reference proteome</keyword>
<dbReference type="InterPro" id="IPR008775">
    <property type="entry name" value="Phytyl_CoA_dOase-like"/>
</dbReference>
<dbReference type="PANTHER" id="PTHR31630:SF6">
    <property type="entry name" value="PHYTANOYL-COA DIOXYGENASE-RELATED"/>
    <property type="match status" value="1"/>
</dbReference>
<gene>
    <name evidence="1" type="ORF">C6P46_000305</name>
</gene>
<comment type="caution">
    <text evidence="1">The sequence shown here is derived from an EMBL/GenBank/DDBJ whole genome shotgun (WGS) entry which is preliminary data.</text>
</comment>
<dbReference type="PANTHER" id="PTHR31630">
    <property type="entry name" value="PHYTANOYL-COA DIOXYGENASE-RELATED-RELATED"/>
    <property type="match status" value="1"/>
</dbReference>
<sequence length="325" mass="37395">MPDATSTWKRDLDEHGYAVIKGVVSPERAEHYTRRAVEWAERFGFKEQDRSTWTADKLPVNINGLVNDYGVSHEKWVWEARLEPKVVETFQELWNTDELLVSFDAINFSLPIGPHARRDIEVSAPWQHIDQQPDPTDRPPLQHELTQGLLAVTRSGPKDGGLVLLRGSHKLLPRFFEETGGVKADQSWGALNYYTFTPEDVKWFERQPGVEEVKVESEPGDLILWDSRTVHWNRAPTAEQLRVVVYVCYAPRAMATEEVLATRKRCWENRLATTHWPAPFVVVPREEYGPPKRGDVVDPLDRIRPFEEPGETEQLLKLVGILPYK</sequence>
<name>A0A9P7B837_RHOMI</name>